<dbReference type="EMBL" id="JARYMX010000005">
    <property type="protein sequence ID" value="KAJ9546375.1"/>
    <property type="molecule type" value="Genomic_DNA"/>
</dbReference>
<dbReference type="Proteomes" id="UP001172457">
    <property type="component" value="Chromosome 5"/>
</dbReference>
<name>A0AA38SP98_9ASTR</name>
<protein>
    <submittedName>
        <fullName evidence="1">Uncharacterized protein</fullName>
    </submittedName>
</protein>
<evidence type="ECO:0000313" key="2">
    <source>
        <dbReference type="Proteomes" id="UP001172457"/>
    </source>
</evidence>
<keyword evidence="2" id="KW-1185">Reference proteome</keyword>
<dbReference type="AlphaFoldDB" id="A0AA38SP98"/>
<gene>
    <name evidence="1" type="ORF">OSB04_018918</name>
</gene>
<sequence length="98" mass="11227">MDQGMVSRPEVEMPFQLLKMLGDVEHVEALYLLVEKDVVSLVSDFFGMSSISKGCNPSFRPSAIPYRWDRLPIRFIDNTIKGDSTNLQPHPLWFRVAD</sequence>
<comment type="caution">
    <text evidence="1">The sequence shown here is derived from an EMBL/GenBank/DDBJ whole genome shotgun (WGS) entry which is preliminary data.</text>
</comment>
<reference evidence="1" key="1">
    <citation type="submission" date="2023-03" db="EMBL/GenBank/DDBJ databases">
        <title>Chromosome-scale reference genome and RAD-based genetic map of yellow starthistle (Centaurea solstitialis) reveal putative structural variation and QTLs associated with invader traits.</title>
        <authorList>
            <person name="Reatini B."/>
            <person name="Cang F.A."/>
            <person name="Jiang Q."/>
            <person name="Mckibben M.T.W."/>
            <person name="Barker M.S."/>
            <person name="Rieseberg L.H."/>
            <person name="Dlugosch K.M."/>
        </authorList>
    </citation>
    <scope>NUCLEOTIDE SEQUENCE</scope>
    <source>
        <strain evidence="1">CAN-66</strain>
        <tissue evidence="1">Leaf</tissue>
    </source>
</reference>
<accession>A0AA38SP98</accession>
<organism evidence="1 2">
    <name type="scientific">Centaurea solstitialis</name>
    <name type="common">yellow star-thistle</name>
    <dbReference type="NCBI Taxonomy" id="347529"/>
    <lineage>
        <taxon>Eukaryota</taxon>
        <taxon>Viridiplantae</taxon>
        <taxon>Streptophyta</taxon>
        <taxon>Embryophyta</taxon>
        <taxon>Tracheophyta</taxon>
        <taxon>Spermatophyta</taxon>
        <taxon>Magnoliopsida</taxon>
        <taxon>eudicotyledons</taxon>
        <taxon>Gunneridae</taxon>
        <taxon>Pentapetalae</taxon>
        <taxon>asterids</taxon>
        <taxon>campanulids</taxon>
        <taxon>Asterales</taxon>
        <taxon>Asteraceae</taxon>
        <taxon>Carduoideae</taxon>
        <taxon>Cardueae</taxon>
        <taxon>Centaureinae</taxon>
        <taxon>Centaurea</taxon>
    </lineage>
</organism>
<proteinExistence type="predicted"/>
<evidence type="ECO:0000313" key="1">
    <source>
        <dbReference type="EMBL" id="KAJ9546375.1"/>
    </source>
</evidence>